<dbReference type="RefSeq" id="WP_210596579.1">
    <property type="nucleotide sequence ID" value="NZ_JAGKSQ010000002.1"/>
</dbReference>
<dbReference type="AlphaFoldDB" id="A0A941ANJ9"/>
<accession>A0A941ANJ9</accession>
<organism evidence="2 3">
    <name type="scientific">Halalkalibacter suaedae</name>
    <dbReference type="NCBI Taxonomy" id="2822140"/>
    <lineage>
        <taxon>Bacteria</taxon>
        <taxon>Bacillati</taxon>
        <taxon>Bacillota</taxon>
        <taxon>Bacilli</taxon>
        <taxon>Bacillales</taxon>
        <taxon>Bacillaceae</taxon>
        <taxon>Halalkalibacter</taxon>
    </lineage>
</organism>
<sequence>MLKEDLRRRALAIVTIPPDFKPLIEEYIEGENGEGAALFFWVKEESDEGISIELDLEGNLIKLSVELNHDACELVPLDIAERRERAEQFLLKFYPDALEDLTFYEGKELSHFYRFYYERLVMGLPLRHAGCMINVDSNGVIVGFSYTKLRDLPEIPTTLITKEQLIEYIKNQLNFQLQIVNHYSSGDSVEGRLRVVYEPEPFFMSFRANALEPTLSIIHDDEVSEKTIPLSSPSYKAIEADLTLNEIIGIPDDMEIIREVDMGEETGVVWRDKNWQATVQDLSINGFFKKQTEETVKAFVSKKTGKVRSFSWFKERSGNLELTRKECLQVATDFLQLIIPNSLDYLNLIVQEEEEGTQNKAVFSFRIHNGNGIPVESEIIIVSVNPKTGQIDYYSGPSFELDQLRTTPGEPTVSREEASKIFLDHLDFELSWEKDYEGEEEPYVLVYKACDQHKRIPIRYIDAMNSELIYGGS</sequence>
<feature type="domain" description="YcdB/YcdC repeated" evidence="1">
    <location>
        <begin position="240"/>
        <end position="397"/>
    </location>
</feature>
<keyword evidence="3" id="KW-1185">Reference proteome</keyword>
<dbReference type="Proteomes" id="UP000678228">
    <property type="component" value="Unassembled WGS sequence"/>
</dbReference>
<name>A0A941ANJ9_9BACI</name>
<dbReference type="InterPro" id="IPR032599">
    <property type="entry name" value="YcdB/YcdC_rep_domain"/>
</dbReference>
<dbReference type="EMBL" id="JAGKSQ010000002">
    <property type="protein sequence ID" value="MBP3950906.1"/>
    <property type="molecule type" value="Genomic_DNA"/>
</dbReference>
<proteinExistence type="predicted"/>
<comment type="caution">
    <text evidence="2">The sequence shown here is derived from an EMBL/GenBank/DDBJ whole genome shotgun (WGS) entry which is preliminary data.</text>
</comment>
<evidence type="ECO:0000313" key="2">
    <source>
        <dbReference type="EMBL" id="MBP3950906.1"/>
    </source>
</evidence>
<reference evidence="2" key="1">
    <citation type="submission" date="2021-03" db="EMBL/GenBank/DDBJ databases">
        <title>Bacillus suaedae sp. nov., isolated from Suaeda aralocaspica.</title>
        <authorList>
            <person name="Lei R.F.R."/>
        </authorList>
    </citation>
    <scope>NUCLEOTIDE SEQUENCE</scope>
    <source>
        <strain evidence="2">YZJH907-2</strain>
    </source>
</reference>
<protein>
    <submittedName>
        <fullName evidence="2">DUF4901 domain-containing protein</fullName>
    </submittedName>
</protein>
<feature type="domain" description="YcdB/YcdC repeated" evidence="1">
    <location>
        <begin position="3"/>
        <end position="147"/>
    </location>
</feature>
<gene>
    <name evidence="2" type="ORF">J7W16_07130</name>
</gene>
<evidence type="ECO:0000259" key="1">
    <source>
        <dbReference type="Pfam" id="PF16244"/>
    </source>
</evidence>
<dbReference type="Pfam" id="PF16244">
    <property type="entry name" value="DUF4901"/>
    <property type="match status" value="2"/>
</dbReference>
<evidence type="ECO:0000313" key="3">
    <source>
        <dbReference type="Proteomes" id="UP000678228"/>
    </source>
</evidence>